<sequence length="44" mass="5006">MANHFLWLGGILGSISCENDDRGKTNKKKMSNMRSDLIKRLNIV</sequence>
<gene>
    <name evidence="1" type="ORF">METZ01_LOCUS441906</name>
</gene>
<reference evidence="1" key="1">
    <citation type="submission" date="2018-05" db="EMBL/GenBank/DDBJ databases">
        <authorList>
            <person name="Lanie J.A."/>
            <person name="Ng W.-L."/>
            <person name="Kazmierczak K.M."/>
            <person name="Andrzejewski T.M."/>
            <person name="Davidsen T.M."/>
            <person name="Wayne K.J."/>
            <person name="Tettelin H."/>
            <person name="Glass J.I."/>
            <person name="Rusch D."/>
            <person name="Podicherti R."/>
            <person name="Tsui H.-C.T."/>
            <person name="Winkler M.E."/>
        </authorList>
    </citation>
    <scope>NUCLEOTIDE SEQUENCE</scope>
</reference>
<organism evidence="1">
    <name type="scientific">marine metagenome</name>
    <dbReference type="NCBI Taxonomy" id="408172"/>
    <lineage>
        <taxon>unclassified sequences</taxon>
        <taxon>metagenomes</taxon>
        <taxon>ecological metagenomes</taxon>
    </lineage>
</organism>
<protein>
    <submittedName>
        <fullName evidence="1">Uncharacterized protein</fullName>
    </submittedName>
</protein>
<proteinExistence type="predicted"/>
<accession>A0A382Z0L9</accession>
<dbReference type="AlphaFoldDB" id="A0A382Z0L9"/>
<evidence type="ECO:0000313" key="1">
    <source>
        <dbReference type="EMBL" id="SVD89052.1"/>
    </source>
</evidence>
<dbReference type="EMBL" id="UINC01180052">
    <property type="protein sequence ID" value="SVD89052.1"/>
    <property type="molecule type" value="Genomic_DNA"/>
</dbReference>
<name>A0A382Z0L9_9ZZZZ</name>